<dbReference type="SUPFAM" id="SSF56784">
    <property type="entry name" value="HAD-like"/>
    <property type="match status" value="1"/>
</dbReference>
<gene>
    <name evidence="15" type="primary">serB</name>
    <name evidence="15" type="ORF">C6Y40_17195</name>
</gene>
<evidence type="ECO:0000256" key="10">
    <source>
        <dbReference type="ARBA" id="ARBA00023299"/>
    </source>
</evidence>
<evidence type="ECO:0000313" key="16">
    <source>
        <dbReference type="Proteomes" id="UP000238949"/>
    </source>
</evidence>
<dbReference type="OrthoDB" id="9792539at2"/>
<proteinExistence type="inferred from homology"/>
<evidence type="ECO:0000256" key="8">
    <source>
        <dbReference type="ARBA" id="ARBA00022801"/>
    </source>
</evidence>
<comment type="pathway">
    <text evidence="2">Amino-acid biosynthesis; L-serine biosynthesis; L-serine from 3-phospho-D-glycerate: step 3/3.</text>
</comment>
<evidence type="ECO:0000256" key="4">
    <source>
        <dbReference type="ARBA" id="ARBA00012640"/>
    </source>
</evidence>
<keyword evidence="6" id="KW-0028">Amino-acid biosynthesis</keyword>
<dbReference type="EC" id="3.1.3.3" evidence="4"/>
<comment type="catalytic activity">
    <reaction evidence="13">
        <text>O-phospho-D-serine + H2O = D-serine + phosphate</text>
        <dbReference type="Rhea" id="RHEA:24873"/>
        <dbReference type="ChEBI" id="CHEBI:15377"/>
        <dbReference type="ChEBI" id="CHEBI:35247"/>
        <dbReference type="ChEBI" id="CHEBI:43474"/>
        <dbReference type="ChEBI" id="CHEBI:58680"/>
        <dbReference type="EC" id="3.1.3.3"/>
    </reaction>
</comment>
<dbReference type="GO" id="GO:0000287">
    <property type="term" value="F:magnesium ion binding"/>
    <property type="evidence" value="ECO:0007669"/>
    <property type="project" value="TreeGrafter"/>
</dbReference>
<dbReference type="NCBIfam" id="TIGR01488">
    <property type="entry name" value="HAD-SF-IB"/>
    <property type="match status" value="1"/>
</dbReference>
<evidence type="ECO:0000256" key="9">
    <source>
        <dbReference type="ARBA" id="ARBA00022842"/>
    </source>
</evidence>
<keyword evidence="8" id="KW-0378">Hydrolase</keyword>
<feature type="active site" description="Proton donor" evidence="14">
    <location>
        <position position="144"/>
    </location>
</feature>
<keyword evidence="9" id="KW-0460">Magnesium</keyword>
<evidence type="ECO:0000256" key="13">
    <source>
        <dbReference type="ARBA" id="ARBA00048523"/>
    </source>
</evidence>
<dbReference type="InterPro" id="IPR050582">
    <property type="entry name" value="HAD-like_SerB"/>
</dbReference>
<organism evidence="15 16">
    <name type="scientific">Alteromonas alba</name>
    <dbReference type="NCBI Taxonomy" id="2079529"/>
    <lineage>
        <taxon>Bacteria</taxon>
        <taxon>Pseudomonadati</taxon>
        <taxon>Pseudomonadota</taxon>
        <taxon>Gammaproteobacteria</taxon>
        <taxon>Alteromonadales</taxon>
        <taxon>Alteromonadaceae</taxon>
        <taxon>Alteromonas/Salinimonas group</taxon>
        <taxon>Alteromonas</taxon>
    </lineage>
</organism>
<reference evidence="16" key="1">
    <citation type="journal article" date="2020" name="Int. J. Syst. Evol. Microbiol.">
        <title>Alteromonas alba sp. nov., a marine bacterium isolated from the seawater of the West Pacific Ocean.</title>
        <authorList>
            <person name="Sun C."/>
            <person name="Wu Y.-H."/>
            <person name="Xamxidin M."/>
            <person name="Cheng H."/>
            <person name="Xu X.-W."/>
        </authorList>
    </citation>
    <scope>NUCLEOTIDE SEQUENCE [LARGE SCALE GENOMIC DNA]</scope>
    <source>
        <strain evidence="16">190</strain>
    </source>
</reference>
<protein>
    <recommendedName>
        <fullName evidence="5">Phosphoserine phosphatase</fullName>
        <ecNumber evidence="4">3.1.3.3</ecNumber>
    </recommendedName>
    <alternativeName>
        <fullName evidence="11">O-phosphoserine phosphohydrolase</fullName>
    </alternativeName>
</protein>
<dbReference type="UniPathway" id="UPA00135">
    <property type="reaction ID" value="UER00198"/>
</dbReference>
<dbReference type="InterPro" id="IPR004469">
    <property type="entry name" value="PSP"/>
</dbReference>
<dbReference type="NCBIfam" id="TIGR00338">
    <property type="entry name" value="serB"/>
    <property type="match status" value="1"/>
</dbReference>
<comment type="cofactor">
    <cofactor evidence="1">
        <name>Mg(2+)</name>
        <dbReference type="ChEBI" id="CHEBI:18420"/>
    </cofactor>
</comment>
<dbReference type="EMBL" id="PVNP01000188">
    <property type="protein sequence ID" value="PRO72392.1"/>
    <property type="molecule type" value="Genomic_DNA"/>
</dbReference>
<dbReference type="SFLD" id="SFLDS00003">
    <property type="entry name" value="Haloacid_Dehalogenase"/>
    <property type="match status" value="1"/>
</dbReference>
<name>A0A2S9V7I0_9ALTE</name>
<dbReference type="InterPro" id="IPR023214">
    <property type="entry name" value="HAD_sf"/>
</dbReference>
<keyword evidence="16" id="KW-1185">Reference proteome</keyword>
<dbReference type="SFLD" id="SFLDG01136">
    <property type="entry name" value="C1.6:_Phosphoserine_Phosphatas"/>
    <property type="match status" value="1"/>
</dbReference>
<dbReference type="GO" id="GO:0006564">
    <property type="term" value="P:L-serine biosynthetic process"/>
    <property type="evidence" value="ECO:0007669"/>
    <property type="project" value="UniProtKB-KW"/>
</dbReference>
<dbReference type="Pfam" id="PF00702">
    <property type="entry name" value="Hydrolase"/>
    <property type="match status" value="1"/>
</dbReference>
<comment type="similarity">
    <text evidence="3">Belongs to the HAD-like hydrolase superfamily. SerB family.</text>
</comment>
<evidence type="ECO:0000256" key="3">
    <source>
        <dbReference type="ARBA" id="ARBA00009184"/>
    </source>
</evidence>
<dbReference type="SFLD" id="SFLDF00029">
    <property type="entry name" value="phosphoserine_phosphatase"/>
    <property type="match status" value="1"/>
</dbReference>
<dbReference type="AlphaFoldDB" id="A0A2S9V7I0"/>
<evidence type="ECO:0000256" key="7">
    <source>
        <dbReference type="ARBA" id="ARBA00022723"/>
    </source>
</evidence>
<evidence type="ECO:0000256" key="2">
    <source>
        <dbReference type="ARBA" id="ARBA00005135"/>
    </source>
</evidence>
<dbReference type="Proteomes" id="UP000238949">
    <property type="component" value="Unassembled WGS sequence"/>
</dbReference>
<comment type="catalytic activity">
    <reaction evidence="12">
        <text>O-phospho-L-serine + H2O = L-serine + phosphate</text>
        <dbReference type="Rhea" id="RHEA:21208"/>
        <dbReference type="ChEBI" id="CHEBI:15377"/>
        <dbReference type="ChEBI" id="CHEBI:33384"/>
        <dbReference type="ChEBI" id="CHEBI:43474"/>
        <dbReference type="ChEBI" id="CHEBI:57524"/>
        <dbReference type="EC" id="3.1.3.3"/>
    </reaction>
</comment>
<feature type="active site" description="Nucleophile" evidence="14">
    <location>
        <position position="142"/>
    </location>
</feature>
<evidence type="ECO:0000313" key="15">
    <source>
        <dbReference type="EMBL" id="PRO72392.1"/>
    </source>
</evidence>
<evidence type="ECO:0000256" key="12">
    <source>
        <dbReference type="ARBA" id="ARBA00048138"/>
    </source>
</evidence>
<dbReference type="Gene3D" id="3.40.50.1000">
    <property type="entry name" value="HAD superfamily/HAD-like"/>
    <property type="match status" value="1"/>
</dbReference>
<evidence type="ECO:0000256" key="11">
    <source>
        <dbReference type="ARBA" id="ARBA00031693"/>
    </source>
</evidence>
<keyword evidence="7" id="KW-0479">Metal-binding</keyword>
<sequence length="342" mass="36645">MRTRPLELTTLSTEQLTSAAFLSATLAEYQNLRWDQSCTGLTVEAHAQSAQQLIVSGQSLTLEQLAMIVQHLAPAVKLGSFRLHPHSALIGGTAISFDVESVDVTTQTLHDLLDGAAKACHCEVALRGNTPLLTQPGLLVMDMDSTVIQIECIDEIAKLAGLGEQVAAVTEKAMRGELDFAESLRSRVGCLDGVEVSQLKQIRDSIPLMPGLQHLLHVLQQNGWKIAIASGGFTYFAGYLENRLGLDASRANVLEAEDGKLTGRVVGGIVDAQVKAETVEELARRWDIPMTQTVAMGDGANDLKMMGVAALGVAFEAKPVVNAQADVAIRYSGLDALLTYLQ</sequence>
<accession>A0A2S9V7I0</accession>
<dbReference type="PANTHER" id="PTHR43344">
    <property type="entry name" value="PHOSPHOSERINE PHOSPHATASE"/>
    <property type="match status" value="1"/>
</dbReference>
<comment type="caution">
    <text evidence="15">The sequence shown here is derived from an EMBL/GenBank/DDBJ whole genome shotgun (WGS) entry which is preliminary data.</text>
</comment>
<dbReference type="GO" id="GO:0005737">
    <property type="term" value="C:cytoplasm"/>
    <property type="evidence" value="ECO:0007669"/>
    <property type="project" value="TreeGrafter"/>
</dbReference>
<evidence type="ECO:0000256" key="6">
    <source>
        <dbReference type="ARBA" id="ARBA00022605"/>
    </source>
</evidence>
<dbReference type="PANTHER" id="PTHR43344:SF2">
    <property type="entry name" value="PHOSPHOSERINE PHOSPHATASE"/>
    <property type="match status" value="1"/>
</dbReference>
<dbReference type="GO" id="GO:0036424">
    <property type="term" value="F:L-phosphoserine phosphatase activity"/>
    <property type="evidence" value="ECO:0007669"/>
    <property type="project" value="InterPro"/>
</dbReference>
<evidence type="ECO:0000256" key="14">
    <source>
        <dbReference type="PIRSR" id="PIRSR604469-1"/>
    </source>
</evidence>
<dbReference type="CDD" id="cd07500">
    <property type="entry name" value="HAD_PSP"/>
    <property type="match status" value="1"/>
</dbReference>
<keyword evidence="10" id="KW-0718">Serine biosynthesis</keyword>
<dbReference type="InterPro" id="IPR036412">
    <property type="entry name" value="HAD-like_sf"/>
</dbReference>
<dbReference type="SFLD" id="SFLDG01137">
    <property type="entry name" value="C1.6.1:_Phosphoserine_Phosphat"/>
    <property type="match status" value="1"/>
</dbReference>
<evidence type="ECO:0000256" key="1">
    <source>
        <dbReference type="ARBA" id="ARBA00001946"/>
    </source>
</evidence>
<evidence type="ECO:0000256" key="5">
    <source>
        <dbReference type="ARBA" id="ARBA00015196"/>
    </source>
</evidence>